<comment type="caution">
    <text evidence="2">The sequence shown here is derived from an EMBL/GenBank/DDBJ whole genome shotgun (WGS) entry which is preliminary data.</text>
</comment>
<dbReference type="Gene3D" id="1.10.10.10">
    <property type="entry name" value="Winged helix-like DNA-binding domain superfamily/Winged helix DNA-binding domain"/>
    <property type="match status" value="1"/>
</dbReference>
<accession>A0A1G2KQ70</accession>
<dbReference type="AlphaFoldDB" id="A0A1G2KQ70"/>
<proteinExistence type="predicted"/>
<dbReference type="InterPro" id="IPR036390">
    <property type="entry name" value="WH_DNA-bd_sf"/>
</dbReference>
<dbReference type="Pfam" id="PF01978">
    <property type="entry name" value="TrmB"/>
    <property type="match status" value="1"/>
</dbReference>
<protein>
    <recommendedName>
        <fullName evidence="1">Transcription regulator TrmB N-terminal domain-containing protein</fullName>
    </recommendedName>
</protein>
<dbReference type="Proteomes" id="UP000177362">
    <property type="component" value="Unassembled WGS sequence"/>
</dbReference>
<organism evidence="2 3">
    <name type="scientific">Candidatus Sungbacteria bacterium RIFCSPHIGHO2_02_FULL_49_12</name>
    <dbReference type="NCBI Taxonomy" id="1802271"/>
    <lineage>
        <taxon>Bacteria</taxon>
        <taxon>Candidatus Sungiibacteriota</taxon>
    </lineage>
</organism>
<evidence type="ECO:0000313" key="3">
    <source>
        <dbReference type="Proteomes" id="UP000177362"/>
    </source>
</evidence>
<dbReference type="InterPro" id="IPR002831">
    <property type="entry name" value="Tscrpt_reg_TrmB_N"/>
</dbReference>
<reference evidence="2 3" key="1">
    <citation type="journal article" date="2016" name="Nat. Commun.">
        <title>Thousands of microbial genomes shed light on interconnected biogeochemical processes in an aquifer system.</title>
        <authorList>
            <person name="Anantharaman K."/>
            <person name="Brown C.T."/>
            <person name="Hug L.A."/>
            <person name="Sharon I."/>
            <person name="Castelle C.J."/>
            <person name="Probst A.J."/>
            <person name="Thomas B.C."/>
            <person name="Singh A."/>
            <person name="Wilkins M.J."/>
            <person name="Karaoz U."/>
            <person name="Brodie E.L."/>
            <person name="Williams K.H."/>
            <person name="Hubbard S.S."/>
            <person name="Banfield J.F."/>
        </authorList>
    </citation>
    <scope>NUCLEOTIDE SEQUENCE [LARGE SCALE GENOMIC DNA]</scope>
</reference>
<evidence type="ECO:0000313" key="2">
    <source>
        <dbReference type="EMBL" id="OHA01568.1"/>
    </source>
</evidence>
<gene>
    <name evidence="2" type="ORF">A3C11_02435</name>
</gene>
<name>A0A1G2KQ70_9BACT</name>
<feature type="domain" description="Transcription regulator TrmB N-terminal" evidence="1">
    <location>
        <begin position="8"/>
        <end position="76"/>
    </location>
</feature>
<sequence>MINHSHELEKALGISSNSARIYFAALQYGSGTLTELARHAELSRTTTNKPLQELIENKLLAKRLVGKRIVYTPLNPQQLPTILEYKRQKLIDISTILLQQISVPDQDLQVRWHSGISGIQTGIKEFFSESKGKYFREFENPNAFDYIDYRIGEFAI</sequence>
<evidence type="ECO:0000259" key="1">
    <source>
        <dbReference type="Pfam" id="PF01978"/>
    </source>
</evidence>
<dbReference type="InterPro" id="IPR036388">
    <property type="entry name" value="WH-like_DNA-bd_sf"/>
</dbReference>
<dbReference type="EMBL" id="MHQJ01000013">
    <property type="protein sequence ID" value="OHA01568.1"/>
    <property type="molecule type" value="Genomic_DNA"/>
</dbReference>
<dbReference type="SUPFAM" id="SSF46785">
    <property type="entry name" value="Winged helix' DNA-binding domain"/>
    <property type="match status" value="1"/>
</dbReference>